<dbReference type="EMBL" id="CAOQHR010000004">
    <property type="protein sequence ID" value="CAI6332930.1"/>
    <property type="molecule type" value="Genomic_DNA"/>
</dbReference>
<comment type="caution">
    <text evidence="2">The sequence shown here is derived from an EMBL/GenBank/DDBJ whole genome shotgun (WGS) entry which is preliminary data.</text>
</comment>
<organism evidence="2 3">
    <name type="scientific">Periconia digitata</name>
    <dbReference type="NCBI Taxonomy" id="1303443"/>
    <lineage>
        <taxon>Eukaryota</taxon>
        <taxon>Fungi</taxon>
        <taxon>Dikarya</taxon>
        <taxon>Ascomycota</taxon>
        <taxon>Pezizomycotina</taxon>
        <taxon>Dothideomycetes</taxon>
        <taxon>Pleosporomycetidae</taxon>
        <taxon>Pleosporales</taxon>
        <taxon>Massarineae</taxon>
        <taxon>Periconiaceae</taxon>
        <taxon>Periconia</taxon>
    </lineage>
</organism>
<feature type="domain" description="DUF4470" evidence="1">
    <location>
        <begin position="17"/>
        <end position="118"/>
    </location>
</feature>
<evidence type="ECO:0000313" key="3">
    <source>
        <dbReference type="Proteomes" id="UP001152607"/>
    </source>
</evidence>
<evidence type="ECO:0000259" key="1">
    <source>
        <dbReference type="Pfam" id="PF14737"/>
    </source>
</evidence>
<gene>
    <name evidence="2" type="ORF">PDIGIT_LOCUS5963</name>
</gene>
<sequence>MLDGGSAFVATGARRFLWGNLPALDILKLEANEGKDDQRPHHLDLDINLLFAASGDCRNAIKTIVGLPNEYAGQCTAVLNDADFAVVARNIMMLLSALHFDPAASTPIILHLWYSALLPERMLTILQKEILPYIENVCAEIQDRSSRSFHVQTFKFVTSSVRLCLRKEQWVQLISFFKVPAGLDKDVVTTTRQKVTLDDKKIDELDLDMFRWPPDRRMGNWKFRSDGVLLPFGCSREEFDTPNPTFFQDRGEWPMNHSADPLNGWLHTDYMKKSRIAEADVYGGLFFFLRDLLLDFCNRLQNTRIEFQFYSMDAADLPTYLRPEGLAFDRIEIDNICDRNYVGPATTLSKFIPLLQPKSRNPYAALIMLFLNATAEKGMERGSAYQTAETPKRRERARKFIGGGTIAFTLRDPKKLREYYILRSLGDFDELFDSYSRDVRLDAHAKENGAVMRSDHRIVGKWPYRITQDTSVEDFEIISRLSVRGWERYVEFEREAEKELVGDRPSYRREER</sequence>
<dbReference type="Proteomes" id="UP001152607">
    <property type="component" value="Unassembled WGS sequence"/>
</dbReference>
<dbReference type="OrthoDB" id="5282002at2759"/>
<dbReference type="AlphaFoldDB" id="A0A9W4XLI0"/>
<proteinExistence type="predicted"/>
<protein>
    <recommendedName>
        <fullName evidence="1">DUF4470 domain-containing protein</fullName>
    </recommendedName>
</protein>
<reference evidence="2" key="1">
    <citation type="submission" date="2023-01" db="EMBL/GenBank/DDBJ databases">
        <authorList>
            <person name="Van Ghelder C."/>
            <person name="Rancurel C."/>
        </authorList>
    </citation>
    <scope>NUCLEOTIDE SEQUENCE</scope>
    <source>
        <strain evidence="2">CNCM I-4278</strain>
    </source>
</reference>
<dbReference type="Pfam" id="PF14737">
    <property type="entry name" value="DUF4470"/>
    <property type="match status" value="1"/>
</dbReference>
<keyword evidence="3" id="KW-1185">Reference proteome</keyword>
<evidence type="ECO:0000313" key="2">
    <source>
        <dbReference type="EMBL" id="CAI6332930.1"/>
    </source>
</evidence>
<dbReference type="InterPro" id="IPR027974">
    <property type="entry name" value="DUF4470"/>
</dbReference>
<name>A0A9W4XLI0_9PLEO</name>
<accession>A0A9W4XLI0</accession>